<sequence length="102" mass="11265">MVSWLQAMLFSSGVSFALVLDECCTLFYLSLALSLFLWFLLFFLLLMTFYGAAGLDADVYVLCLANLLLLFTQAYGNLKFSSFFPVPHPLPNDACMGAAGIE</sequence>
<name>A0A6M2DCB4_RHIMP</name>
<keyword evidence="1" id="KW-0812">Transmembrane</keyword>
<keyword evidence="1" id="KW-1133">Transmembrane helix</keyword>
<dbReference type="AlphaFoldDB" id="A0A6M2DCB4"/>
<protein>
    <submittedName>
        <fullName evidence="2">Uncharacterized protein</fullName>
    </submittedName>
</protein>
<feature type="transmembrane region" description="Helical" evidence="1">
    <location>
        <begin position="27"/>
        <end position="47"/>
    </location>
</feature>
<keyword evidence="1" id="KW-0472">Membrane</keyword>
<feature type="transmembrane region" description="Helical" evidence="1">
    <location>
        <begin position="59"/>
        <end position="76"/>
    </location>
</feature>
<reference evidence="2" key="1">
    <citation type="submission" date="2019-09" db="EMBL/GenBank/DDBJ databases">
        <title>Organ-specific transcriptomic study of the physiology of the cattle tick, Rhipicephalus microplus.</title>
        <authorList>
            <person name="Tirloni L."/>
            <person name="Braz G."/>
            <person name="Gandara A.C.P."/>
            <person name="Sabadin G.A."/>
            <person name="da Silva R.M."/>
            <person name="Guizzo M.G."/>
            <person name="Machado J.A."/>
            <person name="Costa E.P."/>
            <person name="Gomes H.F."/>
            <person name="Moraes J."/>
            <person name="Mota M.B.S."/>
            <person name="Mesquita R.D."/>
            <person name="Alvarenga P.H."/>
            <person name="Alves F."/>
            <person name="Seixas A."/>
            <person name="da Fonseca R.N."/>
            <person name="Fogaca A."/>
            <person name="Logullo C."/>
            <person name="Tanaka A."/>
            <person name="Daffre S."/>
            <person name="Termignoni C."/>
            <person name="Vaz I.S.Jr."/>
            <person name="Oliveira P.L."/>
            <person name="Ribeiro J.M."/>
        </authorList>
    </citation>
    <scope>NUCLEOTIDE SEQUENCE</scope>
    <source>
        <strain evidence="2">Porto Alegre</strain>
    </source>
</reference>
<dbReference type="EMBL" id="GHWJ01010101">
    <property type="protein sequence ID" value="NOV42838.1"/>
    <property type="molecule type" value="Transcribed_RNA"/>
</dbReference>
<organism evidence="2">
    <name type="scientific">Rhipicephalus microplus</name>
    <name type="common">Cattle tick</name>
    <name type="synonym">Boophilus microplus</name>
    <dbReference type="NCBI Taxonomy" id="6941"/>
    <lineage>
        <taxon>Eukaryota</taxon>
        <taxon>Metazoa</taxon>
        <taxon>Ecdysozoa</taxon>
        <taxon>Arthropoda</taxon>
        <taxon>Chelicerata</taxon>
        <taxon>Arachnida</taxon>
        <taxon>Acari</taxon>
        <taxon>Parasitiformes</taxon>
        <taxon>Ixodida</taxon>
        <taxon>Ixodoidea</taxon>
        <taxon>Ixodidae</taxon>
        <taxon>Rhipicephalinae</taxon>
        <taxon>Rhipicephalus</taxon>
        <taxon>Boophilus</taxon>
    </lineage>
</organism>
<evidence type="ECO:0000256" key="1">
    <source>
        <dbReference type="SAM" id="Phobius"/>
    </source>
</evidence>
<accession>A0A6M2DCB4</accession>
<proteinExistence type="predicted"/>
<evidence type="ECO:0000313" key="2">
    <source>
        <dbReference type="EMBL" id="NOV42838.1"/>
    </source>
</evidence>